<sequence>MLTLIHGENTFLSNKKLQDFKVNNSTIIFEADDFDFTKFSENTSAVSLFNDAAILIVKGILSKQKGKGSVLKDIEKLFVKNIPPQNVIFYEEKTIKTGTFFKLIQKQGEVFLFPAFNKRELKTWMKIEVEKENYSFEKEVIDILITYLGDDLWVLSSEIEKLKIASQKDRQIKVSDVKRLSKLNTSVSIFELVDSLGYRNEKASLTHLTQILRFGEQPTYILAMIIRQYRLLLQIVDLIERGKNREEIITKMHLIPFMAGKLVSQSKKYRLSELIKIYEKLLEIDAGIKKGEDPYLSLELLIADICS</sequence>
<dbReference type="InterPro" id="IPR008921">
    <property type="entry name" value="DNA_pol3_clamp-load_cplx_C"/>
</dbReference>
<keyword evidence="4" id="KW-0235">DNA replication</keyword>
<evidence type="ECO:0000256" key="2">
    <source>
        <dbReference type="ARBA" id="ARBA00022679"/>
    </source>
</evidence>
<evidence type="ECO:0000256" key="1">
    <source>
        <dbReference type="ARBA" id="ARBA00012417"/>
    </source>
</evidence>
<keyword evidence="2" id="KW-0808">Transferase</keyword>
<dbReference type="EC" id="2.7.7.7" evidence="1"/>
<accession>A0A0G0ENN6</accession>
<dbReference type="InterPro" id="IPR027417">
    <property type="entry name" value="P-loop_NTPase"/>
</dbReference>
<dbReference type="InterPro" id="IPR048466">
    <property type="entry name" value="DNA_pol3_delta-like_C"/>
</dbReference>
<comment type="caution">
    <text evidence="9">The sequence shown here is derived from an EMBL/GenBank/DDBJ whole genome shotgun (WGS) entry which is preliminary data.</text>
</comment>
<dbReference type="GO" id="GO:0003677">
    <property type="term" value="F:DNA binding"/>
    <property type="evidence" value="ECO:0007669"/>
    <property type="project" value="InterPro"/>
</dbReference>
<dbReference type="NCBIfam" id="TIGR01128">
    <property type="entry name" value="holA"/>
    <property type="match status" value="1"/>
</dbReference>
<comment type="catalytic activity">
    <reaction evidence="7">
        <text>DNA(n) + a 2'-deoxyribonucleoside 5'-triphosphate = DNA(n+1) + diphosphate</text>
        <dbReference type="Rhea" id="RHEA:22508"/>
        <dbReference type="Rhea" id="RHEA-COMP:17339"/>
        <dbReference type="Rhea" id="RHEA-COMP:17340"/>
        <dbReference type="ChEBI" id="CHEBI:33019"/>
        <dbReference type="ChEBI" id="CHEBI:61560"/>
        <dbReference type="ChEBI" id="CHEBI:173112"/>
        <dbReference type="EC" id="2.7.7.7"/>
    </reaction>
</comment>
<dbReference type="PANTHER" id="PTHR34388">
    <property type="entry name" value="DNA POLYMERASE III SUBUNIT DELTA"/>
    <property type="match status" value="1"/>
</dbReference>
<evidence type="ECO:0000256" key="7">
    <source>
        <dbReference type="ARBA" id="ARBA00049244"/>
    </source>
</evidence>
<organism evidence="9 10">
    <name type="scientific">candidate division CPR3 bacterium GW2011_GWF2_35_18</name>
    <dbReference type="NCBI Taxonomy" id="1618350"/>
    <lineage>
        <taxon>Bacteria</taxon>
        <taxon>Bacteria division CPR3</taxon>
    </lineage>
</organism>
<keyword evidence="5" id="KW-0239">DNA-directed DNA polymerase</keyword>
<dbReference type="SUPFAM" id="SSF48019">
    <property type="entry name" value="post-AAA+ oligomerization domain-like"/>
    <property type="match status" value="1"/>
</dbReference>
<name>A0A0G0ENN6_UNCC3</name>
<evidence type="ECO:0000256" key="5">
    <source>
        <dbReference type="ARBA" id="ARBA00022932"/>
    </source>
</evidence>
<dbReference type="GO" id="GO:0003887">
    <property type="term" value="F:DNA-directed DNA polymerase activity"/>
    <property type="evidence" value="ECO:0007669"/>
    <property type="project" value="UniProtKB-KW"/>
</dbReference>
<protein>
    <recommendedName>
        <fullName evidence="1">DNA-directed DNA polymerase</fullName>
        <ecNumber evidence="1">2.7.7.7</ecNumber>
    </recommendedName>
</protein>
<dbReference type="Proteomes" id="UP000034581">
    <property type="component" value="Unassembled WGS sequence"/>
</dbReference>
<dbReference type="Gene3D" id="1.10.8.60">
    <property type="match status" value="1"/>
</dbReference>
<dbReference type="InterPro" id="IPR005790">
    <property type="entry name" value="DNA_polIII_delta"/>
</dbReference>
<reference evidence="9 10" key="1">
    <citation type="journal article" date="2015" name="Nature">
        <title>rRNA introns, odd ribosomes, and small enigmatic genomes across a large radiation of phyla.</title>
        <authorList>
            <person name="Brown C.T."/>
            <person name="Hug L.A."/>
            <person name="Thomas B.C."/>
            <person name="Sharon I."/>
            <person name="Castelle C.J."/>
            <person name="Singh A."/>
            <person name="Wilkins M.J."/>
            <person name="Williams K.H."/>
            <person name="Banfield J.F."/>
        </authorList>
    </citation>
    <scope>NUCLEOTIDE SEQUENCE [LARGE SCALE GENOMIC DNA]</scope>
</reference>
<dbReference type="Gene3D" id="1.20.272.10">
    <property type="match status" value="1"/>
</dbReference>
<evidence type="ECO:0000313" key="9">
    <source>
        <dbReference type="EMBL" id="KKP68932.1"/>
    </source>
</evidence>
<dbReference type="GO" id="GO:0009360">
    <property type="term" value="C:DNA polymerase III complex"/>
    <property type="evidence" value="ECO:0007669"/>
    <property type="project" value="TreeGrafter"/>
</dbReference>
<comment type="similarity">
    <text evidence="6">Belongs to the DNA polymerase HolA subunit family.</text>
</comment>
<dbReference type="GO" id="GO:0006261">
    <property type="term" value="P:DNA-templated DNA replication"/>
    <property type="evidence" value="ECO:0007669"/>
    <property type="project" value="TreeGrafter"/>
</dbReference>
<dbReference type="STRING" id="1618350.UR67_C0010G0016"/>
<dbReference type="Gene3D" id="3.40.50.300">
    <property type="entry name" value="P-loop containing nucleotide triphosphate hydrolases"/>
    <property type="match status" value="1"/>
</dbReference>
<proteinExistence type="inferred from homology"/>
<dbReference type="AlphaFoldDB" id="A0A0G0ENN6"/>
<dbReference type="SUPFAM" id="SSF52540">
    <property type="entry name" value="P-loop containing nucleoside triphosphate hydrolases"/>
    <property type="match status" value="1"/>
</dbReference>
<keyword evidence="3" id="KW-0548">Nucleotidyltransferase</keyword>
<feature type="domain" description="DNA polymerase III delta subunit-like C-terminal" evidence="8">
    <location>
        <begin position="188"/>
        <end position="304"/>
    </location>
</feature>
<dbReference type="Pfam" id="PF21694">
    <property type="entry name" value="DNA_pol3_delta_C"/>
    <property type="match status" value="1"/>
</dbReference>
<evidence type="ECO:0000256" key="4">
    <source>
        <dbReference type="ARBA" id="ARBA00022705"/>
    </source>
</evidence>
<evidence type="ECO:0000256" key="6">
    <source>
        <dbReference type="ARBA" id="ARBA00034754"/>
    </source>
</evidence>
<dbReference type="PANTHER" id="PTHR34388:SF1">
    <property type="entry name" value="DNA POLYMERASE III SUBUNIT DELTA"/>
    <property type="match status" value="1"/>
</dbReference>
<evidence type="ECO:0000259" key="8">
    <source>
        <dbReference type="Pfam" id="PF21694"/>
    </source>
</evidence>
<evidence type="ECO:0000313" key="10">
    <source>
        <dbReference type="Proteomes" id="UP000034581"/>
    </source>
</evidence>
<evidence type="ECO:0000256" key="3">
    <source>
        <dbReference type="ARBA" id="ARBA00022695"/>
    </source>
</evidence>
<gene>
    <name evidence="9" type="ORF">UR67_C0010G0016</name>
</gene>
<dbReference type="EMBL" id="LBQB01000010">
    <property type="protein sequence ID" value="KKP68932.1"/>
    <property type="molecule type" value="Genomic_DNA"/>
</dbReference>